<feature type="compositionally biased region" description="Low complexity" evidence="2">
    <location>
        <begin position="110"/>
        <end position="119"/>
    </location>
</feature>
<dbReference type="EMBL" id="CATQJA010002602">
    <property type="protein sequence ID" value="CAJ0572646.1"/>
    <property type="molecule type" value="Genomic_DNA"/>
</dbReference>
<dbReference type="PANTHER" id="PTHR16121">
    <property type="entry name" value="CAP-SPECIFIC MRNA (NUCLEOSIDE-2'-O-)-METHYLTRANSFERASE 1-RELATED"/>
    <property type="match status" value="1"/>
</dbReference>
<keyword evidence="1" id="KW-0489">Methyltransferase</keyword>
<gene>
    <name evidence="5" type="ORF">MSPICULIGERA_LOCUS11029</name>
</gene>
<dbReference type="AlphaFoldDB" id="A0AA36CQJ6"/>
<evidence type="ECO:0000313" key="5">
    <source>
        <dbReference type="EMBL" id="CAJ0572646.1"/>
    </source>
</evidence>
<keyword evidence="1" id="KW-0506">mRNA capping</keyword>
<dbReference type="PROSITE" id="PS50174">
    <property type="entry name" value="G_PATCH"/>
    <property type="match status" value="1"/>
</dbReference>
<dbReference type="InterPro" id="IPR025816">
    <property type="entry name" value="RrmJ-type_MeTrfase"/>
</dbReference>
<dbReference type="GO" id="GO:0005737">
    <property type="term" value="C:cytoplasm"/>
    <property type="evidence" value="ECO:0007669"/>
    <property type="project" value="TreeGrafter"/>
</dbReference>
<keyword evidence="1" id="KW-0808">Transferase</keyword>
<keyword evidence="6" id="KW-1185">Reference proteome</keyword>
<dbReference type="FunFam" id="3.40.50.12760:FF:000004">
    <property type="entry name" value="FtsJ-like methyltransferase"/>
    <property type="match status" value="1"/>
</dbReference>
<dbReference type="Proteomes" id="UP001177023">
    <property type="component" value="Unassembled WGS sequence"/>
</dbReference>
<dbReference type="GO" id="GO:0003676">
    <property type="term" value="F:nucleic acid binding"/>
    <property type="evidence" value="ECO:0007669"/>
    <property type="project" value="UniProtKB-UniRule"/>
</dbReference>
<dbReference type="GO" id="GO:0016556">
    <property type="term" value="P:mRNA modification"/>
    <property type="evidence" value="ECO:0007669"/>
    <property type="project" value="UniProtKB-UniRule"/>
</dbReference>
<dbReference type="Gene3D" id="3.40.50.12760">
    <property type="match status" value="1"/>
</dbReference>
<dbReference type="InterPro" id="IPR050851">
    <property type="entry name" value="mRNA_Cap_2O-Ribose_MeTrfase"/>
</dbReference>
<dbReference type="InterPro" id="IPR029063">
    <property type="entry name" value="SAM-dependent_MTases_sf"/>
</dbReference>
<keyword evidence="1" id="KW-0949">S-adenosyl-L-methionine</keyword>
<reference evidence="5" key="1">
    <citation type="submission" date="2023-06" db="EMBL/GenBank/DDBJ databases">
        <authorList>
            <person name="Delattre M."/>
        </authorList>
    </citation>
    <scope>NUCLEOTIDE SEQUENCE</scope>
    <source>
        <strain evidence="5">AF72</strain>
    </source>
</reference>
<keyword evidence="1" id="KW-0507">mRNA processing</keyword>
<dbReference type="PANTHER" id="PTHR16121:SF0">
    <property type="entry name" value="CAP-SPECIFIC MRNA (NUCLEOSIDE-2'-O-)-METHYLTRANSFERASE 1"/>
    <property type="match status" value="1"/>
</dbReference>
<feature type="domain" description="G-patch" evidence="3">
    <location>
        <begin position="151"/>
        <end position="197"/>
    </location>
</feature>
<dbReference type="SMART" id="SM00443">
    <property type="entry name" value="G_patch"/>
    <property type="match status" value="1"/>
</dbReference>
<dbReference type="PROSITE" id="PS51613">
    <property type="entry name" value="SAM_MT_RRMJ"/>
    <property type="match status" value="1"/>
</dbReference>
<feature type="region of interest" description="Disordered" evidence="2">
    <location>
        <begin position="1"/>
        <end position="79"/>
    </location>
</feature>
<dbReference type="InterPro" id="IPR002877">
    <property type="entry name" value="RNA_MeTrfase_FtsJ_dom"/>
</dbReference>
<feature type="non-terminal residue" evidence="5">
    <location>
        <position position="1059"/>
    </location>
</feature>
<dbReference type="GO" id="GO:0005634">
    <property type="term" value="C:nucleus"/>
    <property type="evidence" value="ECO:0007669"/>
    <property type="project" value="UniProtKB-SubCell"/>
</dbReference>
<proteinExistence type="predicted"/>
<dbReference type="GO" id="GO:0004483">
    <property type="term" value="F:methyltransferase cap1 activity"/>
    <property type="evidence" value="ECO:0007669"/>
    <property type="project" value="UniProtKB-UniRule"/>
</dbReference>
<dbReference type="InterPro" id="IPR000467">
    <property type="entry name" value="G_patch_dom"/>
</dbReference>
<comment type="catalytic activity">
    <reaction evidence="1">
        <text>a 5'-end (N(7)-methyl 5'-triphosphoguanosine)-ribonucleoside in mRNA + S-adenosyl-L-methionine = a 5'-end (N(7)-methyl 5'-triphosphoguanosine)-(2'-O-methyl-ribonucleoside) in mRNA + S-adenosyl-L-homocysteine + H(+)</text>
        <dbReference type="Rhea" id="RHEA:67020"/>
        <dbReference type="Rhea" id="RHEA-COMP:17167"/>
        <dbReference type="Rhea" id="RHEA-COMP:17168"/>
        <dbReference type="ChEBI" id="CHEBI:15378"/>
        <dbReference type="ChEBI" id="CHEBI:57856"/>
        <dbReference type="ChEBI" id="CHEBI:59789"/>
        <dbReference type="ChEBI" id="CHEBI:156461"/>
        <dbReference type="ChEBI" id="CHEBI:167609"/>
        <dbReference type="EC" id="2.1.1.57"/>
    </reaction>
</comment>
<dbReference type="EC" id="2.1.1.57" evidence="1"/>
<evidence type="ECO:0000259" key="4">
    <source>
        <dbReference type="PROSITE" id="PS51613"/>
    </source>
</evidence>
<dbReference type="Pfam" id="PF01585">
    <property type="entry name" value="G-patch"/>
    <property type="match status" value="1"/>
</dbReference>
<comment type="caution">
    <text evidence="5">The sequence shown here is derived from an EMBL/GenBank/DDBJ whole genome shotgun (WGS) entry which is preliminary data.</text>
</comment>
<comment type="subcellular location">
    <subcellularLocation>
        <location evidence="1">Nucleus</location>
    </subcellularLocation>
</comment>
<keyword evidence="1" id="KW-0539">Nucleus</keyword>
<sequence length="1059" mass="120755">MEFGGPNRRYGQHTRRRGSSSDEEPQDEEKYVPPASGSEDENDFEVLVQPPQAQKRAGPDGDDLDDGYGSTKRSRPEDVYEATYNSAAVRNDDYGANIQFASYGDDFGQSAYRDSASASSRDDGYASMTRSETLDDEAERKPNNDSVGSSKLSFAERMMQKMGYKGEGGLGKSGQGIAEPVALSTQRGRTGLGHDSANAFKFDPLLEWDDSSEVKNVKEEIDWLGLFDPSDPLSGEQRHIEVGRVINTEKFKEKKEKLTIDDEDFVVDKKLLADLLAAKTVFDHLDERSLNQARLRANPYETIASGIFQNRAAMKAANLDAVFDFLFTGEDPAQVEKKCPLRLDKVGENTTRDAPLFYFADVCAGPGGFSEYTLWRKNFYNAKGFGFTLKNECDFNLRKFMASSPLLFEPHYGETNTGDATKPQNIESFEKFVMKGTDGLGVHLMMADGGFSVKGKENIQEICSKRIYLCQLLISLCVLREGGNFYCKLFDIFTRFSYELCFLMTLCYEDVCIHKPHTSRPANSERYIVCKGLKREYSDPIRDYLKKANIRMEELWKVEKEGKKDVMELLPGHFVDGKLTAAEKQFLEYLTDNNNMFAKRQTHYLHKYEKYARNPNLIDRDQADLREQCMAYWKVPYDIQDKKGLSASRLQELNSEQALTILERYGKYSKMLSSEDVFPKYHPFPEFIRDLRPEKTDKSRYRDEEYRCVWATANEGGQQRPPHFLIAGRAGVYLYRPKSNNPQGYDKEEYFGKYRIPGPSVLSIELTASAEEASHDKFHAPKKLVIRILDAAVLIGDYIGALPYEKRLECIKKFCKAASLVSGSVSVQTPKQQQNFNRNRSFVKLEPIVFQPMELVVAGCFKLSEIPLHRPVLTKHQNEPVAFIREGQNAFRVSGLHVLKYLNDQWSVFWSNTAKQCYAYSVVKQPGGGHKAASVFPDKYAENQVTTNFYDTAFTKNRPHMHQFWSWQNSRSSAEAYAALHPTRRMDTQYTIEPVPGYEFLQRTAPDLPSHASRYNGKPLTLNERFGIYARGYLIHAIETESDERHERLVKTKTITKTK</sequence>
<comment type="function">
    <text evidence="1">S-adenosyl-L-methionine-dependent methyltransferase that mediates RNA cap1 2'-O-ribose methylation to the 5'-cap structure of RNAs. Methylates the ribose of the first nucleotide of a m(7)GpppG-capped mRNA to produce m(7)GpppNmp (cap1).</text>
</comment>
<organism evidence="5 6">
    <name type="scientific">Mesorhabditis spiculigera</name>
    <dbReference type="NCBI Taxonomy" id="96644"/>
    <lineage>
        <taxon>Eukaryota</taxon>
        <taxon>Metazoa</taxon>
        <taxon>Ecdysozoa</taxon>
        <taxon>Nematoda</taxon>
        <taxon>Chromadorea</taxon>
        <taxon>Rhabditida</taxon>
        <taxon>Rhabditina</taxon>
        <taxon>Rhabditomorpha</taxon>
        <taxon>Rhabditoidea</taxon>
        <taxon>Rhabditidae</taxon>
        <taxon>Mesorhabditinae</taxon>
        <taxon>Mesorhabditis</taxon>
    </lineage>
</organism>
<dbReference type="Pfam" id="PF01728">
    <property type="entry name" value="FtsJ"/>
    <property type="match status" value="1"/>
</dbReference>
<feature type="region of interest" description="Disordered" evidence="2">
    <location>
        <begin position="105"/>
        <end position="152"/>
    </location>
</feature>
<evidence type="ECO:0000256" key="1">
    <source>
        <dbReference type="RuleBase" id="RU368012"/>
    </source>
</evidence>
<evidence type="ECO:0000256" key="2">
    <source>
        <dbReference type="SAM" id="MobiDB-lite"/>
    </source>
</evidence>
<dbReference type="GO" id="GO:0032259">
    <property type="term" value="P:methylation"/>
    <property type="evidence" value="ECO:0007669"/>
    <property type="project" value="UniProtKB-KW"/>
</dbReference>
<name>A0AA36CQJ6_9BILA</name>
<feature type="domain" description="RrmJ-type SAM-dependent 2'-O-MTase" evidence="4">
    <location>
        <begin position="307"/>
        <end position="534"/>
    </location>
</feature>
<dbReference type="GO" id="GO:0006370">
    <property type="term" value="P:7-methylguanosine mRNA capping"/>
    <property type="evidence" value="ECO:0007669"/>
    <property type="project" value="UniProtKB-UniRule"/>
</dbReference>
<evidence type="ECO:0000259" key="3">
    <source>
        <dbReference type="PROSITE" id="PS50174"/>
    </source>
</evidence>
<dbReference type="SUPFAM" id="SSF53335">
    <property type="entry name" value="S-adenosyl-L-methionine-dependent methyltransferases"/>
    <property type="match status" value="1"/>
</dbReference>
<protein>
    <recommendedName>
        <fullName evidence="1">Cap-specific mRNA (nucleoside-2'-O-)-methyltransferase 1</fullName>
        <ecNumber evidence="1">2.1.1.57</ecNumber>
    </recommendedName>
    <alternativeName>
        <fullName evidence="1">Cap1 2'O-ribose methyltransferase 1</fullName>
    </alternativeName>
</protein>
<accession>A0AA36CQJ6</accession>
<evidence type="ECO:0000313" key="6">
    <source>
        <dbReference type="Proteomes" id="UP001177023"/>
    </source>
</evidence>